<dbReference type="AlphaFoldDB" id="T2IYI5"/>
<reference evidence="10 11" key="1">
    <citation type="submission" date="2013-01" db="EMBL/GenBank/DDBJ databases">
        <authorList>
            <person name="Bench S."/>
        </authorList>
    </citation>
    <scope>NUCLEOTIDE SEQUENCE [LARGE SCALE GENOMIC DNA]</scope>
    <source>
        <strain evidence="10 11">WH 0005</strain>
    </source>
</reference>
<dbReference type="InterPro" id="IPR051544">
    <property type="entry name" value="TPS_OM_transporter"/>
</dbReference>
<feature type="domain" description="POTRA" evidence="9">
    <location>
        <begin position="79"/>
        <end position="155"/>
    </location>
</feature>
<dbReference type="GO" id="GO:0009279">
    <property type="term" value="C:cell outer membrane"/>
    <property type="evidence" value="ECO:0007669"/>
    <property type="project" value="UniProtKB-SubCell"/>
</dbReference>
<reference evidence="10 11" key="2">
    <citation type="submission" date="2013-09" db="EMBL/GenBank/DDBJ databases">
        <title>Whole genome comparison of six Crocosphaera watsonii strains with differing phenotypes.</title>
        <authorList>
            <person name="Bench S.R."/>
            <person name="Heller P."/>
            <person name="Frank I."/>
            <person name="Arciniega M."/>
            <person name="Shilova I.N."/>
            <person name="Zehr J.P."/>
        </authorList>
    </citation>
    <scope>NUCLEOTIDE SEQUENCE [LARGE SCALE GENOMIC DNA]</scope>
    <source>
        <strain evidence="10 11">WH 0005</strain>
    </source>
</reference>
<dbReference type="InterPro" id="IPR013686">
    <property type="entry name" value="Polypept-transport_assoc_ShlB"/>
</dbReference>
<sequence length="563" mass="63369">MLNGFKKKRKVFWSLVAMGLSFHICDDHYGIHAQPIKFQNQEHQTFFDCYQTEEGECSDKESETEFHQSGHLEDSVFFNKIQKIEVLGNSVLSDLALSEITTSFIGKEASIENLLEIRTQITRLYTSKGYTTSAAFIPSAQDISQGTVKVQVVEGKVEEIIVEGLNRLNKGYVLSRLPLEVPFNVAQWQEALQILQADRLLEEVKAELGSGTAPGLNILTVKVKEADSFTVQLGSDNNRTPSVGSNRRGIFLSESNLFGNGEELSASYFNSEGSNSGYVGLTIPITQDGTLRVESGLTDNKIVERPFDVLDLNTESRYYQVFLRQPVLKSPYDEVGLGLIFSRIESESYLDGFRFPLSRGASERGETRINAVRLVQDWTSNSNEQIIFLRSQLSFGLNLDGTSDFEPDSEFFHWNLQGQYLRQLAPDTLFILRGELQQSDQELLPDEQFRAGGGATVRGYREDFILSDNGLWAMAEVQVPVLKITNWNAVVQIAPFISHGRGWNNDDFPLDPDSITSVGVGVRWVQPNFGASLYWGIPLTTINEEKRTLQENGIYFNLRWNPF</sequence>
<evidence type="ECO:0000259" key="9">
    <source>
        <dbReference type="PROSITE" id="PS51779"/>
    </source>
</evidence>
<keyword evidence="7" id="KW-0472">Membrane</keyword>
<dbReference type="InterPro" id="IPR005565">
    <property type="entry name" value="Hemolysn_activator_HlyB_C"/>
</dbReference>
<evidence type="ECO:0000256" key="7">
    <source>
        <dbReference type="ARBA" id="ARBA00023136"/>
    </source>
</evidence>
<dbReference type="GO" id="GO:0046819">
    <property type="term" value="P:protein secretion by the type V secretion system"/>
    <property type="evidence" value="ECO:0007669"/>
    <property type="project" value="TreeGrafter"/>
</dbReference>
<dbReference type="PANTHER" id="PTHR34597">
    <property type="entry name" value="SLR1661 PROTEIN"/>
    <property type="match status" value="1"/>
</dbReference>
<organism evidence="10 11">
    <name type="scientific">Crocosphaera watsonii WH 0005</name>
    <dbReference type="NCBI Taxonomy" id="423472"/>
    <lineage>
        <taxon>Bacteria</taxon>
        <taxon>Bacillati</taxon>
        <taxon>Cyanobacteriota</taxon>
        <taxon>Cyanophyceae</taxon>
        <taxon>Oscillatoriophycideae</taxon>
        <taxon>Chroococcales</taxon>
        <taxon>Aphanothecaceae</taxon>
        <taxon>Crocosphaera</taxon>
    </lineage>
</organism>
<accession>T2IYI5</accession>
<protein>
    <submittedName>
        <fullName evidence="10">COG2831: Hemolysin activation/secretion protein</fullName>
    </submittedName>
</protein>
<dbReference type="GO" id="GO:0008320">
    <property type="term" value="F:protein transmembrane transporter activity"/>
    <property type="evidence" value="ECO:0007669"/>
    <property type="project" value="TreeGrafter"/>
</dbReference>
<dbReference type="RefSeq" id="WP_021833720.1">
    <property type="nucleotide sequence ID" value="NZ_CAQL01000937.1"/>
</dbReference>
<evidence type="ECO:0000313" key="10">
    <source>
        <dbReference type="EMBL" id="CCQ57989.1"/>
    </source>
</evidence>
<evidence type="ECO:0000256" key="3">
    <source>
        <dbReference type="ARBA" id="ARBA00022448"/>
    </source>
</evidence>
<dbReference type="InterPro" id="IPR034746">
    <property type="entry name" value="POTRA"/>
</dbReference>
<dbReference type="Gene3D" id="2.40.160.50">
    <property type="entry name" value="membrane protein fhac: a member of the omp85/tpsb transporter family"/>
    <property type="match status" value="1"/>
</dbReference>
<evidence type="ECO:0000256" key="5">
    <source>
        <dbReference type="ARBA" id="ARBA00022692"/>
    </source>
</evidence>
<evidence type="ECO:0000256" key="6">
    <source>
        <dbReference type="ARBA" id="ARBA00022927"/>
    </source>
</evidence>
<keyword evidence="8" id="KW-0998">Cell outer membrane</keyword>
<proteinExistence type="inferred from homology"/>
<keyword evidence="4" id="KW-1134">Transmembrane beta strand</keyword>
<dbReference type="GO" id="GO:0098046">
    <property type="term" value="C:type V protein secretion system complex"/>
    <property type="evidence" value="ECO:0007669"/>
    <property type="project" value="TreeGrafter"/>
</dbReference>
<evidence type="ECO:0000313" key="11">
    <source>
        <dbReference type="Proteomes" id="UP000017981"/>
    </source>
</evidence>
<dbReference type="Gene3D" id="3.10.20.310">
    <property type="entry name" value="membrane protein fhac"/>
    <property type="match status" value="1"/>
</dbReference>
<gene>
    <name evidence="10" type="ORF">CWATWH0005_5596</name>
</gene>
<dbReference type="PROSITE" id="PS51779">
    <property type="entry name" value="POTRA"/>
    <property type="match status" value="1"/>
</dbReference>
<evidence type="ECO:0000256" key="8">
    <source>
        <dbReference type="ARBA" id="ARBA00023237"/>
    </source>
</evidence>
<evidence type="ECO:0000256" key="1">
    <source>
        <dbReference type="ARBA" id="ARBA00004442"/>
    </source>
</evidence>
<dbReference type="Pfam" id="PF03865">
    <property type="entry name" value="ShlB"/>
    <property type="match status" value="1"/>
</dbReference>
<dbReference type="Proteomes" id="UP000017981">
    <property type="component" value="Unassembled WGS sequence"/>
</dbReference>
<keyword evidence="3" id="KW-0813">Transport</keyword>
<comment type="subcellular location">
    <subcellularLocation>
        <location evidence="1">Cell outer membrane</location>
    </subcellularLocation>
</comment>
<comment type="caution">
    <text evidence="10">The sequence shown here is derived from an EMBL/GenBank/DDBJ whole genome shotgun (WGS) entry which is preliminary data.</text>
</comment>
<dbReference type="Pfam" id="PF08479">
    <property type="entry name" value="POTRA_2"/>
    <property type="match status" value="1"/>
</dbReference>
<evidence type="ECO:0000256" key="4">
    <source>
        <dbReference type="ARBA" id="ARBA00022452"/>
    </source>
</evidence>
<comment type="similarity">
    <text evidence="2">Belongs to the TPS (TC 1.B.20) family.</text>
</comment>
<dbReference type="PANTHER" id="PTHR34597:SF1">
    <property type="entry name" value="HEME_HEMOPEXIN TRANSPORTER PROTEIN HUXB"/>
    <property type="match status" value="1"/>
</dbReference>
<keyword evidence="5" id="KW-0812">Transmembrane</keyword>
<dbReference type="EMBL" id="CAQL01000937">
    <property type="protein sequence ID" value="CCQ57989.1"/>
    <property type="molecule type" value="Genomic_DNA"/>
</dbReference>
<evidence type="ECO:0000256" key="2">
    <source>
        <dbReference type="ARBA" id="ARBA00009055"/>
    </source>
</evidence>
<keyword evidence="6" id="KW-0653">Protein transport</keyword>
<name>T2IYI5_CROWT</name>